<evidence type="ECO:0000256" key="1">
    <source>
        <dbReference type="ARBA" id="ARBA00004906"/>
    </source>
</evidence>
<dbReference type="InterPro" id="IPR001646">
    <property type="entry name" value="5peptide_repeat"/>
</dbReference>
<dbReference type="OrthoDB" id="2414723at2759"/>
<dbReference type="PaxDb" id="3218-PP1S275_83V6.1"/>
<evidence type="ECO:0000256" key="2">
    <source>
        <dbReference type="SAM" id="MobiDB-lite"/>
    </source>
</evidence>
<dbReference type="eggNOG" id="KOG1665">
    <property type="taxonomic scope" value="Eukaryota"/>
</dbReference>
<dbReference type="Pfam" id="PF02214">
    <property type="entry name" value="BTB_2"/>
    <property type="match status" value="1"/>
</dbReference>
<keyword evidence="6" id="KW-1185">Reference proteome</keyword>
<feature type="region of interest" description="Disordered" evidence="2">
    <location>
        <begin position="1"/>
        <end position="26"/>
    </location>
</feature>
<dbReference type="HOGENOM" id="CLU_043894_1_1_1"/>
<reference evidence="4 6" key="2">
    <citation type="journal article" date="2018" name="Plant J.">
        <title>The Physcomitrella patens chromosome-scale assembly reveals moss genome structure and evolution.</title>
        <authorList>
            <person name="Lang D."/>
            <person name="Ullrich K.K."/>
            <person name="Murat F."/>
            <person name="Fuchs J."/>
            <person name="Jenkins J."/>
            <person name="Haas F.B."/>
            <person name="Piednoel M."/>
            <person name="Gundlach H."/>
            <person name="Van Bel M."/>
            <person name="Meyberg R."/>
            <person name="Vives C."/>
            <person name="Morata J."/>
            <person name="Symeonidi A."/>
            <person name="Hiss M."/>
            <person name="Muchero W."/>
            <person name="Kamisugi Y."/>
            <person name="Saleh O."/>
            <person name="Blanc G."/>
            <person name="Decker E.L."/>
            <person name="van Gessel N."/>
            <person name="Grimwood J."/>
            <person name="Hayes R.D."/>
            <person name="Graham S.W."/>
            <person name="Gunter L.E."/>
            <person name="McDaniel S.F."/>
            <person name="Hoernstein S.N.W."/>
            <person name="Larsson A."/>
            <person name="Li F.W."/>
            <person name="Perroud P.F."/>
            <person name="Phillips J."/>
            <person name="Ranjan P."/>
            <person name="Rokshar D.S."/>
            <person name="Rothfels C.J."/>
            <person name="Schneider L."/>
            <person name="Shu S."/>
            <person name="Stevenson D.W."/>
            <person name="Thummler F."/>
            <person name="Tillich M."/>
            <person name="Villarreal Aguilar J.C."/>
            <person name="Widiez T."/>
            <person name="Wong G.K."/>
            <person name="Wymore A."/>
            <person name="Zhang Y."/>
            <person name="Zimmer A.D."/>
            <person name="Quatrano R.S."/>
            <person name="Mayer K.F.X."/>
            <person name="Goodstein D."/>
            <person name="Casacuberta J.M."/>
            <person name="Vandepoele K."/>
            <person name="Reski R."/>
            <person name="Cuming A.C."/>
            <person name="Tuskan G.A."/>
            <person name="Maumus F."/>
            <person name="Salse J."/>
            <person name="Schmutz J."/>
            <person name="Rensing S.A."/>
        </authorList>
    </citation>
    <scope>NUCLEOTIDE SEQUENCE [LARGE SCALE GENOMIC DNA]</scope>
    <source>
        <strain evidence="5 6">cv. Gransden 2004</strain>
    </source>
</reference>
<proteinExistence type="predicted"/>
<feature type="domain" description="Potassium channel tetramerisation-type BTB" evidence="3">
    <location>
        <begin position="43"/>
        <end position="132"/>
    </location>
</feature>
<dbReference type="Gramene" id="Pp3c22_3970V3.1">
    <property type="protein sequence ID" value="Pp3c22_3970V3.1"/>
    <property type="gene ID" value="Pp3c22_3970"/>
</dbReference>
<dbReference type="PANTHER" id="PTHR14136">
    <property type="entry name" value="BTB_POZ DOMAIN-CONTAINING PROTEIN KCTD9"/>
    <property type="match status" value="1"/>
</dbReference>
<dbReference type="GeneID" id="112274948"/>
<evidence type="ECO:0000313" key="5">
    <source>
        <dbReference type="EnsemblPlants" id="Pp3c22_3970V3.1"/>
    </source>
</evidence>
<dbReference type="EMBL" id="ABEU02000022">
    <property type="protein sequence ID" value="PNR30369.1"/>
    <property type="molecule type" value="Genomic_DNA"/>
</dbReference>
<evidence type="ECO:0000313" key="6">
    <source>
        <dbReference type="Proteomes" id="UP000006727"/>
    </source>
</evidence>
<dbReference type="EnsemblPlants" id="Pp3c22_3970V3.2">
    <property type="protein sequence ID" value="Pp3c22_3970V3.2"/>
    <property type="gene ID" value="Pp3c22_3970"/>
</dbReference>
<organism evidence="4">
    <name type="scientific">Physcomitrium patens</name>
    <name type="common">Spreading-leaved earth moss</name>
    <name type="synonym">Physcomitrella patens</name>
    <dbReference type="NCBI Taxonomy" id="3218"/>
    <lineage>
        <taxon>Eukaryota</taxon>
        <taxon>Viridiplantae</taxon>
        <taxon>Streptophyta</taxon>
        <taxon>Embryophyta</taxon>
        <taxon>Bryophyta</taxon>
        <taxon>Bryophytina</taxon>
        <taxon>Bryopsida</taxon>
        <taxon>Funariidae</taxon>
        <taxon>Funariales</taxon>
        <taxon>Funariaceae</taxon>
        <taxon>Physcomitrium</taxon>
    </lineage>
</organism>
<protein>
    <recommendedName>
        <fullName evidence="3">Potassium channel tetramerisation-type BTB domain-containing protein</fullName>
    </recommendedName>
</protein>
<dbReference type="GO" id="GO:0051260">
    <property type="term" value="P:protein homooligomerization"/>
    <property type="evidence" value="ECO:0007669"/>
    <property type="project" value="InterPro"/>
</dbReference>
<accession>A9TNT9</accession>
<dbReference type="Gene3D" id="2.160.20.80">
    <property type="entry name" value="E3 ubiquitin-protein ligase SopA"/>
    <property type="match status" value="1"/>
</dbReference>
<dbReference type="InterPro" id="IPR011333">
    <property type="entry name" value="SKP1/BTB/POZ_sf"/>
</dbReference>
<dbReference type="Proteomes" id="UP000006727">
    <property type="component" value="Chromosome 22"/>
</dbReference>
<gene>
    <name evidence="5" type="primary">LOC112274948</name>
    <name evidence="4" type="ORF">PHYPA_026685</name>
</gene>
<dbReference type="SUPFAM" id="SSF141571">
    <property type="entry name" value="Pentapeptide repeat-like"/>
    <property type="match status" value="1"/>
</dbReference>
<sequence length="308" mass="34760">MEDEGPKYPRRTRLFDVVKDPNPPPQLETLSNQAEKDRIIARFDVGGVKFTTALSTLLKRDRGSWLAAWAQKFITWTAQNHECEEVVINRDGNLFRYILNWLRDGVVIPDLEMPTYMSLLEEAEYFKLAGLVVAINWMLRETRDNVDVKSVRSEMSRQDFIKLLHYGGGLKLRGVNLSGLNLSNMDLRGADLRRARLINTNFENADLRNANFEECEATGANFRMARLESCKFTGSGMVGAVLDGANLKAADLSWARLTSASFRKASLVRARVDGANLYKADLYRADVRGTKLWKATLGVENLSEAEMS</sequence>
<dbReference type="RefSeq" id="XP_024360594.1">
    <property type="nucleotide sequence ID" value="XM_024504826.1"/>
</dbReference>
<evidence type="ECO:0000259" key="3">
    <source>
        <dbReference type="Pfam" id="PF02214"/>
    </source>
</evidence>
<dbReference type="Gramene" id="Pp3c22_3970V3.2">
    <property type="protein sequence ID" value="Pp3c22_3970V3.2"/>
    <property type="gene ID" value="Pp3c22_3970"/>
</dbReference>
<reference evidence="5" key="3">
    <citation type="submission" date="2020-12" db="UniProtKB">
        <authorList>
            <consortium name="EnsemblPlants"/>
        </authorList>
    </citation>
    <scope>IDENTIFICATION</scope>
</reference>
<dbReference type="PANTHER" id="PTHR14136:SF17">
    <property type="entry name" value="BTB_POZ DOMAIN-CONTAINING PROTEIN KCTD9"/>
    <property type="match status" value="1"/>
</dbReference>
<dbReference type="Pfam" id="PF00805">
    <property type="entry name" value="Pentapeptide"/>
    <property type="match status" value="2"/>
</dbReference>
<reference evidence="4 6" key="1">
    <citation type="journal article" date="2008" name="Science">
        <title>The Physcomitrella genome reveals evolutionary insights into the conquest of land by plants.</title>
        <authorList>
            <person name="Rensing S."/>
            <person name="Lang D."/>
            <person name="Zimmer A."/>
            <person name="Terry A."/>
            <person name="Salamov A."/>
            <person name="Shapiro H."/>
            <person name="Nishiyama T."/>
            <person name="Perroud P.-F."/>
            <person name="Lindquist E."/>
            <person name="Kamisugi Y."/>
            <person name="Tanahashi T."/>
            <person name="Sakakibara K."/>
            <person name="Fujita T."/>
            <person name="Oishi K."/>
            <person name="Shin-I T."/>
            <person name="Kuroki Y."/>
            <person name="Toyoda A."/>
            <person name="Suzuki Y."/>
            <person name="Hashimoto A."/>
            <person name="Yamaguchi K."/>
            <person name="Sugano A."/>
            <person name="Kohara Y."/>
            <person name="Fujiyama A."/>
            <person name="Anterola A."/>
            <person name="Aoki S."/>
            <person name="Ashton N."/>
            <person name="Barbazuk W.B."/>
            <person name="Barker E."/>
            <person name="Bennetzen J."/>
            <person name="Bezanilla M."/>
            <person name="Blankenship R."/>
            <person name="Cho S.H."/>
            <person name="Dutcher S."/>
            <person name="Estelle M."/>
            <person name="Fawcett J.A."/>
            <person name="Gundlach H."/>
            <person name="Hanada K."/>
            <person name="Heyl A."/>
            <person name="Hicks K.A."/>
            <person name="Hugh J."/>
            <person name="Lohr M."/>
            <person name="Mayer K."/>
            <person name="Melkozernov A."/>
            <person name="Murata T."/>
            <person name="Nelson D."/>
            <person name="Pils B."/>
            <person name="Prigge M."/>
            <person name="Reiss B."/>
            <person name="Renner T."/>
            <person name="Rombauts S."/>
            <person name="Rushton P."/>
            <person name="Sanderfoot A."/>
            <person name="Schween G."/>
            <person name="Shiu S.-H."/>
            <person name="Stueber K."/>
            <person name="Theodoulou F.L."/>
            <person name="Tu H."/>
            <person name="Van de Peer Y."/>
            <person name="Verrier P.J."/>
            <person name="Waters E."/>
            <person name="Wood A."/>
            <person name="Yang L."/>
            <person name="Cove D."/>
            <person name="Cuming A."/>
            <person name="Hasebe M."/>
            <person name="Lucas S."/>
            <person name="Mishler D.B."/>
            <person name="Reski R."/>
            <person name="Grigoriev I."/>
            <person name="Quatrano R.S."/>
            <person name="Boore J.L."/>
        </authorList>
    </citation>
    <scope>NUCLEOTIDE SEQUENCE [LARGE SCALE GENOMIC DNA]</scope>
    <source>
        <strain evidence="5 6">cv. Gransden 2004</strain>
    </source>
</reference>
<feature type="compositionally biased region" description="Basic and acidic residues" evidence="2">
    <location>
        <begin position="1"/>
        <end position="19"/>
    </location>
</feature>
<dbReference type="EnsemblPlants" id="Pp3c22_3970V3.1">
    <property type="protein sequence ID" value="Pp3c22_3970V3.1"/>
    <property type="gene ID" value="Pp3c22_3970"/>
</dbReference>
<dbReference type="SUPFAM" id="SSF54695">
    <property type="entry name" value="POZ domain"/>
    <property type="match status" value="1"/>
</dbReference>
<dbReference type="Gene3D" id="3.30.710.10">
    <property type="entry name" value="Potassium Channel Kv1.1, Chain A"/>
    <property type="match status" value="1"/>
</dbReference>
<dbReference type="AlphaFoldDB" id="A9TNT9"/>
<dbReference type="InterPro" id="IPR051082">
    <property type="entry name" value="Pentapeptide-BTB/POZ_domain"/>
</dbReference>
<dbReference type="InterPro" id="IPR003131">
    <property type="entry name" value="T1-type_BTB"/>
</dbReference>
<name>A9TNT9_PHYPA</name>
<comment type="pathway">
    <text evidence="1">Protein modification; protein ubiquitination.</text>
</comment>
<evidence type="ECO:0000313" key="4">
    <source>
        <dbReference type="EMBL" id="PNR30369.1"/>
    </source>
</evidence>